<sequence length="1202" mass="136733">MSATVENVTEVLNAVRIYFDGDLGWAVGIDALSVWLETQNITIIGKELIKLLNEHADEFEVSTGGVRLKKVVTRSTKATLAGSGSYIKDMIELQRGEFLINDVNNSIIQEDTFASVNEDSSSAREDSSIKDHSSIKDDSSVNDDSSANTPTLKHASLPTFTSPSQPVTIQDELIEKQTASQNAALECAKKYLDLCSVESIYELEKHMKLLGVINDSEFQDFLRDNKGAFQIFSERGITCISLSNQSIKPTETMLKRRITQTERLINEYLTRHGGNEGVTSTELNIYLRGTQDSITDELVEFIKTCKDSFECISKDDMYYIKLIPQSQKSPNTYRNKHNSPKTPTIQLIRELLVRQIIASLSDIKEYLKERSALPTINLGEFVYSHTNDLKLRRLQGELYIRLKPTDANIVSYLRKFLLEHGKVRLSVMGDFLKRQDMYPRNNRLKEFLLPFTEFKLSVETDVYIRSQDIDIARLIRQFLKPKGDVPISMISDHLNAKNMHPHGKLVEFLENYSEFMLSQGQSEILVKYNSALNEISPKDFIRKYILFEGGKVPLFHLVAQLNWNNTFPEFKLVELINNSKEFAFQRSGNEAQPFVTINQGRKPSISSVDKCEDKIELSDSTLSPEITPIKTNPNVRIFEDRVKTIVDTNTKPTEFDNSLKPYIFSSESDRSSSTQSDHTPLIKPKFQSINTSQSGSTTPQSDVLSPIHAQSEKISRSETPLMPNEQISKPSQPKPSIPIQTNEFDNQLREIQELIVRDDSQNEKLVHQNHLFRLSLLEKDCSHFKNYISLGILETNPNEIVYLNGDDPFSMIISGLPNSGVSQTKNTILEGCLIKNTRLGKLDSPYSALIFRFDNSIMTLPCDSALLATSAKHSGVFDQETRAEKVVVLVTLSNYQNMVKLYANFENCEIIPLLFSEKDLCRNDIKSWVDIVGDSQIHEQAKELVEDILYFHMDDKFNYDDFCVRLYDGCKDNHRMRSFFSTRLGKLDTFIVDKLKESLQNKNFFDSFIPLEEMFRSGVAIVVDLSDSLLGAKMASELFNIILGVYTRSNLKSNLNNGTEYNVRKLVVLDEAHKYLVPNTSLATTVHHLQSYPQHHKVNLIVTTYEPTSTPLPILLQSNMLLLHHFSSPLWSQFLSEHVPFPEGNSMKLLRKVVRLKMGRMIIFCPHDEDDENDLTDESNYSKLQSNGNGLAVILRKRITST</sequence>
<evidence type="ECO:0000256" key="1">
    <source>
        <dbReference type="SAM" id="MobiDB-lite"/>
    </source>
</evidence>
<dbReference type="Proteomes" id="UP001153678">
    <property type="component" value="Unassembled WGS sequence"/>
</dbReference>
<name>A0A9W4SFX5_9GLOM</name>
<protein>
    <submittedName>
        <fullName evidence="2">527_t:CDS:1</fullName>
    </submittedName>
</protein>
<dbReference type="OrthoDB" id="2316594at2759"/>
<evidence type="ECO:0000313" key="2">
    <source>
        <dbReference type="EMBL" id="CAI2166971.1"/>
    </source>
</evidence>
<accession>A0A9W4SFX5</accession>
<feature type="region of interest" description="Disordered" evidence="1">
    <location>
        <begin position="118"/>
        <end position="164"/>
    </location>
</feature>
<keyword evidence="3" id="KW-1185">Reference proteome</keyword>
<comment type="caution">
    <text evidence="2">The sequence shown here is derived from an EMBL/GenBank/DDBJ whole genome shotgun (WGS) entry which is preliminary data.</text>
</comment>
<dbReference type="EMBL" id="CAMKVN010000349">
    <property type="protein sequence ID" value="CAI2166971.1"/>
    <property type="molecule type" value="Genomic_DNA"/>
</dbReference>
<dbReference type="AlphaFoldDB" id="A0A9W4SFX5"/>
<gene>
    <name evidence="2" type="ORF">FWILDA_LOCUS2837</name>
</gene>
<reference evidence="2" key="1">
    <citation type="submission" date="2022-08" db="EMBL/GenBank/DDBJ databases">
        <authorList>
            <person name="Kallberg Y."/>
            <person name="Tangrot J."/>
            <person name="Rosling A."/>
        </authorList>
    </citation>
    <scope>NUCLEOTIDE SEQUENCE</scope>
    <source>
        <strain evidence="2">Wild A</strain>
    </source>
</reference>
<evidence type="ECO:0000313" key="3">
    <source>
        <dbReference type="Proteomes" id="UP001153678"/>
    </source>
</evidence>
<organism evidence="2 3">
    <name type="scientific">Funneliformis geosporum</name>
    <dbReference type="NCBI Taxonomy" id="1117311"/>
    <lineage>
        <taxon>Eukaryota</taxon>
        <taxon>Fungi</taxon>
        <taxon>Fungi incertae sedis</taxon>
        <taxon>Mucoromycota</taxon>
        <taxon>Glomeromycotina</taxon>
        <taxon>Glomeromycetes</taxon>
        <taxon>Glomerales</taxon>
        <taxon>Glomeraceae</taxon>
        <taxon>Funneliformis</taxon>
    </lineage>
</organism>
<feature type="compositionally biased region" description="Basic and acidic residues" evidence="1">
    <location>
        <begin position="121"/>
        <end position="139"/>
    </location>
</feature>
<feature type="compositionally biased region" description="Polar residues" evidence="1">
    <location>
        <begin position="688"/>
        <end position="703"/>
    </location>
</feature>
<feature type="region of interest" description="Disordered" evidence="1">
    <location>
        <begin position="688"/>
        <end position="737"/>
    </location>
</feature>
<proteinExistence type="predicted"/>